<keyword evidence="3" id="KW-1185">Reference proteome</keyword>
<dbReference type="Pfam" id="PF24758">
    <property type="entry name" value="LRR_At5g56370"/>
    <property type="match status" value="1"/>
</dbReference>
<organism evidence="2 3">
    <name type="scientific">Quercus suber</name>
    <name type="common">Cork oak</name>
    <dbReference type="NCBI Taxonomy" id="58331"/>
    <lineage>
        <taxon>Eukaryota</taxon>
        <taxon>Viridiplantae</taxon>
        <taxon>Streptophyta</taxon>
        <taxon>Embryophyta</taxon>
        <taxon>Tracheophyta</taxon>
        <taxon>Spermatophyta</taxon>
        <taxon>Magnoliopsida</taxon>
        <taxon>eudicotyledons</taxon>
        <taxon>Gunneridae</taxon>
        <taxon>Pentapetalae</taxon>
        <taxon>rosids</taxon>
        <taxon>fabids</taxon>
        <taxon>Fagales</taxon>
        <taxon>Fagaceae</taxon>
        <taxon>Quercus</taxon>
    </lineage>
</organism>
<accession>A0AAW0II99</accession>
<evidence type="ECO:0000259" key="1">
    <source>
        <dbReference type="SMART" id="SM00579"/>
    </source>
</evidence>
<dbReference type="InterPro" id="IPR050232">
    <property type="entry name" value="FBL13/AtMIF1-like"/>
</dbReference>
<dbReference type="Pfam" id="PF08387">
    <property type="entry name" value="FBD"/>
    <property type="match status" value="1"/>
</dbReference>
<dbReference type="SMART" id="SM00579">
    <property type="entry name" value="FBD"/>
    <property type="match status" value="1"/>
</dbReference>
<proteinExistence type="predicted"/>
<dbReference type="InterPro" id="IPR006566">
    <property type="entry name" value="FBD"/>
</dbReference>
<dbReference type="InterPro" id="IPR055411">
    <property type="entry name" value="LRR_FXL15/At3g58940/PEG3-like"/>
</dbReference>
<dbReference type="AlphaFoldDB" id="A0AAW0II99"/>
<comment type="caution">
    <text evidence="2">The sequence shown here is derived from an EMBL/GenBank/DDBJ whole genome shotgun (WGS) entry which is preliminary data.</text>
</comment>
<evidence type="ECO:0000313" key="2">
    <source>
        <dbReference type="EMBL" id="KAK7814133.1"/>
    </source>
</evidence>
<dbReference type="SUPFAM" id="SSF52047">
    <property type="entry name" value="RNI-like"/>
    <property type="match status" value="1"/>
</dbReference>
<feature type="domain" description="FBD" evidence="1">
    <location>
        <begin position="220"/>
        <end position="291"/>
    </location>
</feature>
<evidence type="ECO:0000313" key="3">
    <source>
        <dbReference type="Proteomes" id="UP000237347"/>
    </source>
</evidence>
<dbReference type="PANTHER" id="PTHR31900">
    <property type="entry name" value="F-BOX/RNI SUPERFAMILY PROTEIN-RELATED"/>
    <property type="match status" value="1"/>
</dbReference>
<dbReference type="Proteomes" id="UP000237347">
    <property type="component" value="Unassembled WGS sequence"/>
</dbReference>
<name>A0AAW0II99_QUESU</name>
<dbReference type="PANTHER" id="PTHR31900:SF34">
    <property type="entry name" value="EMB|CAB62440.1-RELATED"/>
    <property type="match status" value="1"/>
</dbReference>
<gene>
    <name evidence="2" type="ORF">CFP56_003822</name>
</gene>
<dbReference type="EMBL" id="PKMF04001132">
    <property type="protein sequence ID" value="KAK7814133.1"/>
    <property type="molecule type" value="Genomic_DNA"/>
</dbReference>
<protein>
    <submittedName>
        <fullName evidence="2">Fbd-associated f-box protein</fullName>
    </submittedName>
</protein>
<reference evidence="2 3" key="1">
    <citation type="journal article" date="2018" name="Sci. Data">
        <title>The draft genome sequence of cork oak.</title>
        <authorList>
            <person name="Ramos A.M."/>
            <person name="Usie A."/>
            <person name="Barbosa P."/>
            <person name="Barros P.M."/>
            <person name="Capote T."/>
            <person name="Chaves I."/>
            <person name="Simoes F."/>
            <person name="Abreu I."/>
            <person name="Carrasquinho I."/>
            <person name="Faro C."/>
            <person name="Guimaraes J.B."/>
            <person name="Mendonca D."/>
            <person name="Nobrega F."/>
            <person name="Rodrigues L."/>
            <person name="Saibo N.J.M."/>
            <person name="Varela M.C."/>
            <person name="Egas C."/>
            <person name="Matos J."/>
            <person name="Miguel C.M."/>
            <person name="Oliveira M.M."/>
            <person name="Ricardo C.P."/>
            <person name="Goncalves S."/>
        </authorList>
    </citation>
    <scope>NUCLEOTIDE SEQUENCE [LARGE SCALE GENOMIC DNA]</scope>
    <source>
        <strain evidence="3">cv. HL8</strain>
    </source>
</reference>
<sequence>MVPAPFRLKKALVERHGVEEIDVRLFLRRPFELPQCVFSCKSLEIMTLYGMVVLNCHSESVYLPKVKHLRLLKVKYANEDSFHSLLTGSPHLQKLSVWTDQEDDTMALNICHPTVEWLSAIIEAQDHRFKLEINVPNLKFLNLVDSIFQYDLMNNVVKVTFDLFEDGQQASDLENYSHLLGLLADAQTLTLQYAKWVWFHQEDTEGPHELSWTEPLHVPKCLELCIRRVSLLQFRSLEHEVELIKYILKNAKVLERMDILTGLSDLEESHHIFKIISELPKGSSALRPAFT</sequence>